<evidence type="ECO:0000256" key="1">
    <source>
        <dbReference type="SAM" id="MobiDB-lite"/>
    </source>
</evidence>
<reference evidence="2 3" key="1">
    <citation type="submission" date="2016-01" db="EMBL/GenBank/DDBJ databases">
        <authorList>
            <person name="Oliw E.H."/>
        </authorList>
    </citation>
    <scope>NUCLEOTIDE SEQUENCE [LARGE SCALE GENOMIC DNA]</scope>
    <source>
        <strain evidence="2 3">MDcuke</strain>
    </source>
</reference>
<dbReference type="EMBL" id="CP013970">
    <property type="protein sequence ID" value="AXF75401.1"/>
    <property type="molecule type" value="Genomic_DNA"/>
</dbReference>
<organism evidence="2 3">
    <name type="scientific">Erwinia tracheiphila</name>
    <dbReference type="NCBI Taxonomy" id="65700"/>
    <lineage>
        <taxon>Bacteria</taxon>
        <taxon>Pseudomonadati</taxon>
        <taxon>Pseudomonadota</taxon>
        <taxon>Gammaproteobacteria</taxon>
        <taxon>Enterobacterales</taxon>
        <taxon>Erwiniaceae</taxon>
        <taxon>Erwinia</taxon>
    </lineage>
</organism>
<dbReference type="Proteomes" id="UP000264980">
    <property type="component" value="Chromosome"/>
</dbReference>
<name>A0A345CPN4_9GAMM</name>
<evidence type="ECO:0000313" key="2">
    <source>
        <dbReference type="EMBL" id="AXF75401.1"/>
    </source>
</evidence>
<accession>A0A345CPN4</accession>
<evidence type="ECO:0000313" key="3">
    <source>
        <dbReference type="Proteomes" id="UP000264980"/>
    </source>
</evidence>
<gene>
    <name evidence="2" type="ORF">AV903_03625</name>
</gene>
<feature type="region of interest" description="Disordered" evidence="1">
    <location>
        <begin position="99"/>
        <end position="124"/>
    </location>
</feature>
<dbReference type="AlphaFoldDB" id="A0A345CPN4"/>
<dbReference type="RefSeq" id="WP_233478715.1">
    <property type="nucleotide sequence ID" value="NZ_CP013970.1"/>
</dbReference>
<evidence type="ECO:0008006" key="4">
    <source>
        <dbReference type="Google" id="ProtNLM"/>
    </source>
</evidence>
<proteinExistence type="predicted"/>
<protein>
    <recommendedName>
        <fullName evidence="4">Replication terminator protein</fullName>
    </recommendedName>
</protein>
<sequence>MMNTTPFNQQLIYLNKGTLNEELTEVLAEVVKAVRETGKAGSLTLTLKVAMFSKANEDVVKISPVVASKVPEGERAETIMYSTADGDLLRDDPSTVRTELKQVDAGQQERRTLPEQETSLRKVI</sequence>